<keyword evidence="2" id="KW-0255">Endonuclease</keyword>
<organism evidence="2 3">
    <name type="scientific">Leptosphaeria maculans (strain JN3 / isolate v23.1.3 / race Av1-4-5-6-7-8)</name>
    <name type="common">Blackleg fungus</name>
    <name type="synonym">Phoma lingam</name>
    <dbReference type="NCBI Taxonomy" id="985895"/>
    <lineage>
        <taxon>Eukaryota</taxon>
        <taxon>Fungi</taxon>
        <taxon>Dikarya</taxon>
        <taxon>Ascomycota</taxon>
        <taxon>Pezizomycotina</taxon>
        <taxon>Dothideomycetes</taxon>
        <taxon>Pleosporomycetidae</taxon>
        <taxon>Pleosporales</taxon>
        <taxon>Pleosporineae</taxon>
        <taxon>Leptosphaeriaceae</taxon>
        <taxon>Plenodomus</taxon>
        <taxon>Plenodomus lingam/Leptosphaeria maculans species complex</taxon>
    </lineage>
</organism>
<dbReference type="OMA" id="FYRPAVW"/>
<evidence type="ECO:0000313" key="3">
    <source>
        <dbReference type="Proteomes" id="UP000002668"/>
    </source>
</evidence>
<reference evidence="3" key="1">
    <citation type="journal article" date="2011" name="Nat. Commun.">
        <title>Effector diversification within compartments of the Leptosphaeria maculans genome affected by Repeat-Induced Point mutations.</title>
        <authorList>
            <person name="Rouxel T."/>
            <person name="Grandaubert J."/>
            <person name="Hane J.K."/>
            <person name="Hoede C."/>
            <person name="van de Wouw A.P."/>
            <person name="Couloux A."/>
            <person name="Dominguez V."/>
            <person name="Anthouard V."/>
            <person name="Bally P."/>
            <person name="Bourras S."/>
            <person name="Cozijnsen A.J."/>
            <person name="Ciuffetti L.M."/>
            <person name="Degrave A."/>
            <person name="Dilmaghani A."/>
            <person name="Duret L."/>
            <person name="Fudal I."/>
            <person name="Goodwin S.B."/>
            <person name="Gout L."/>
            <person name="Glaser N."/>
            <person name="Linglin J."/>
            <person name="Kema G.H.J."/>
            <person name="Lapalu N."/>
            <person name="Lawrence C.B."/>
            <person name="May K."/>
            <person name="Meyer M."/>
            <person name="Ollivier B."/>
            <person name="Poulain J."/>
            <person name="Schoch C.L."/>
            <person name="Simon A."/>
            <person name="Spatafora J.W."/>
            <person name="Stachowiak A."/>
            <person name="Turgeon B.G."/>
            <person name="Tyler B.M."/>
            <person name="Vincent D."/>
            <person name="Weissenbach J."/>
            <person name="Amselem J."/>
            <person name="Quesneville H."/>
            <person name="Oliver R.P."/>
            <person name="Wincker P."/>
            <person name="Balesdent M.-H."/>
            <person name="Howlett B.J."/>
        </authorList>
    </citation>
    <scope>NUCLEOTIDE SEQUENCE [LARGE SCALE GENOMIC DNA]</scope>
    <source>
        <strain evidence="3">JN3 / isolate v23.1.3 / race Av1-4-5-6-7-8</strain>
    </source>
</reference>
<dbReference type="EMBL" id="FP929139">
    <property type="protein sequence ID" value="CBY02182.1"/>
    <property type="molecule type" value="Genomic_DNA"/>
</dbReference>
<feature type="chain" id="PRO_5003195235" evidence="1">
    <location>
        <begin position="25"/>
        <end position="327"/>
    </location>
</feature>
<keyword evidence="2" id="KW-0269">Exonuclease</keyword>
<proteinExistence type="predicted"/>
<evidence type="ECO:0000256" key="1">
    <source>
        <dbReference type="SAM" id="SignalP"/>
    </source>
</evidence>
<dbReference type="OrthoDB" id="276515at2759"/>
<dbReference type="AlphaFoldDB" id="E5ACI0"/>
<dbReference type="PANTHER" id="PTHR12121">
    <property type="entry name" value="CARBON CATABOLITE REPRESSOR PROTEIN 4"/>
    <property type="match status" value="1"/>
</dbReference>
<keyword evidence="3" id="KW-1185">Reference proteome</keyword>
<dbReference type="VEuPathDB" id="FungiDB:LEMA_P009690.1"/>
<dbReference type="SUPFAM" id="SSF56219">
    <property type="entry name" value="DNase I-like"/>
    <property type="match status" value="1"/>
</dbReference>
<dbReference type="STRING" id="985895.E5ACI0"/>
<dbReference type="InterPro" id="IPR036691">
    <property type="entry name" value="Endo/exonu/phosph_ase_sf"/>
</dbReference>
<dbReference type="Gene3D" id="3.60.10.10">
    <property type="entry name" value="Endonuclease/exonuclease/phosphatase"/>
    <property type="match status" value="1"/>
</dbReference>
<dbReference type="GO" id="GO:0000175">
    <property type="term" value="F:3'-5'-RNA exonuclease activity"/>
    <property type="evidence" value="ECO:0007669"/>
    <property type="project" value="TreeGrafter"/>
</dbReference>
<gene>
    <name evidence="2" type="ORF">LEMA_P009690.1</name>
</gene>
<dbReference type="CDD" id="cd09083">
    <property type="entry name" value="EEP-1"/>
    <property type="match status" value="1"/>
</dbReference>
<dbReference type="InterPro" id="IPR050410">
    <property type="entry name" value="CCR4/nocturin_mRNA_transcr"/>
</dbReference>
<dbReference type="GO" id="GO:0004519">
    <property type="term" value="F:endonuclease activity"/>
    <property type="evidence" value="ECO:0007669"/>
    <property type="project" value="UniProtKB-KW"/>
</dbReference>
<protein>
    <submittedName>
        <fullName evidence="2">Similar to endonuclease/exonuclease/phosphatase family protein</fullName>
    </submittedName>
</protein>
<feature type="signal peptide" evidence="1">
    <location>
        <begin position="1"/>
        <end position="24"/>
    </location>
</feature>
<dbReference type="RefSeq" id="XP_003845661.1">
    <property type="nucleotide sequence ID" value="XM_003845613.1"/>
</dbReference>
<dbReference type="GeneID" id="13286819"/>
<dbReference type="PANTHER" id="PTHR12121:SF36">
    <property type="entry name" value="ENDONUCLEASE_EXONUCLEASE_PHOSPHATASE DOMAIN-CONTAINING PROTEIN"/>
    <property type="match status" value="1"/>
</dbReference>
<accession>E5ACI0</accession>
<sequence>MHFSAAHPFFFLAIFIALAMRVNATLPIRMLTHNIRYAASVPFIGEKPWPERKQLILNQLHYNTLHNPEAFICLQEVLHEQLVDILAGLGDEWTHIGVGRDDGKEKGEYSPIVYRKGVWEPTTWQTVWLNEDGSIGKKGWDAGSVRILTVGTFRHRESKEVIVGMSTHLDNSGMIARRESAKIILQTIDAVTATTNLTNSSFGVRDRLPFFLSGDLNSEIDGEAYQILNNSTASTQDAKDLAKWRYGDTNTFTDFGDNEKRFTLIDFVFVGPRGGTNWDVEGYSVLPNKFEDGVFSSDHRAVVVDGILSIGGIEGKWNGWLQRGTGV</sequence>
<keyword evidence="2" id="KW-0540">Nuclease</keyword>
<evidence type="ECO:0000313" key="2">
    <source>
        <dbReference type="EMBL" id="CBY02182.1"/>
    </source>
</evidence>
<dbReference type="Proteomes" id="UP000002668">
    <property type="component" value="Genome"/>
</dbReference>
<name>E5ACI0_LEPMJ</name>
<keyword evidence="1" id="KW-0732">Signal</keyword>
<dbReference type="InParanoid" id="E5ACI0"/>
<dbReference type="eggNOG" id="ENOG502S5BH">
    <property type="taxonomic scope" value="Eukaryota"/>
</dbReference>
<dbReference type="HOGENOM" id="CLU_030508_0_2_1"/>
<keyword evidence="2" id="KW-0378">Hydrolase</keyword>